<protein>
    <submittedName>
        <fullName evidence="1">Uncharacterized protein</fullName>
    </submittedName>
</protein>
<sequence>MAFAELPVEDSDCTTIIRSGGGGGGGVRPQQTTAGTIRQRLRRSRTRTGCLTCRLTRLLCSSRHLKCDENKPLALRPSILQISSKDKIEQDEAAGASLAEDAVVYVRQYTEPEPPRWQEMEALRYYREFILPLKEGEVMDRFGVLPPWNGPHGYMLLLDVATHRILVACRTPGMLITAKDDPSIRGAWAAFSRQVAKLLASVNKDLSDATKSTYEKLETFQKIFHLTFYDLAVNPSALRQHSSGYRALMEHVGGARVLMRETDLQFNFTQFSMLIIVISNNTTCPANKLVRGFEEYTDEDLTKLVNVLGERNFHVPLPLFIAGNRLTELRRQVADGTCSSAGLTAAARDHFDAIGAFDADKWARSTRFEVDSPASAFARIFQVAVRLYGILSLPPSVVVSWALARSYPRLPRLSVYDSVLVSHRRKLLKKLYRYRGTFSNKRDMTWPLVVVGASLTGDGQDEDRNFVAESLLDIWRNPLARCSPVLCLEKLHIFWASGKKAWDDCFYEMTPCVA</sequence>
<reference evidence="1" key="1">
    <citation type="submission" date="2022-07" db="EMBL/GenBank/DDBJ databases">
        <title>Genome Sequence of Lecanicillium saksenae.</title>
        <authorList>
            <person name="Buettner E."/>
        </authorList>
    </citation>
    <scope>NUCLEOTIDE SEQUENCE</scope>
    <source>
        <strain evidence="1">VT-O1</strain>
    </source>
</reference>
<comment type="caution">
    <text evidence="1">The sequence shown here is derived from an EMBL/GenBank/DDBJ whole genome shotgun (WGS) entry which is preliminary data.</text>
</comment>
<gene>
    <name evidence="1" type="ORF">NLG97_g8659</name>
</gene>
<accession>A0ACC1QM52</accession>
<organism evidence="1 2">
    <name type="scientific">Lecanicillium saksenae</name>
    <dbReference type="NCBI Taxonomy" id="468837"/>
    <lineage>
        <taxon>Eukaryota</taxon>
        <taxon>Fungi</taxon>
        <taxon>Dikarya</taxon>
        <taxon>Ascomycota</taxon>
        <taxon>Pezizomycotina</taxon>
        <taxon>Sordariomycetes</taxon>
        <taxon>Hypocreomycetidae</taxon>
        <taxon>Hypocreales</taxon>
        <taxon>Cordycipitaceae</taxon>
        <taxon>Lecanicillium</taxon>
    </lineage>
</organism>
<evidence type="ECO:0000313" key="2">
    <source>
        <dbReference type="Proteomes" id="UP001148737"/>
    </source>
</evidence>
<evidence type="ECO:0000313" key="1">
    <source>
        <dbReference type="EMBL" id="KAJ3478130.1"/>
    </source>
</evidence>
<proteinExistence type="predicted"/>
<name>A0ACC1QM52_9HYPO</name>
<dbReference type="Proteomes" id="UP001148737">
    <property type="component" value="Unassembled WGS sequence"/>
</dbReference>
<keyword evidence="2" id="KW-1185">Reference proteome</keyword>
<dbReference type="EMBL" id="JANAKD010001575">
    <property type="protein sequence ID" value="KAJ3478130.1"/>
    <property type="molecule type" value="Genomic_DNA"/>
</dbReference>